<dbReference type="InterPro" id="IPR003850">
    <property type="entry name" value="PurS"/>
</dbReference>
<comment type="similarity">
    <text evidence="6">Belongs to the PurS family.</text>
</comment>
<evidence type="ECO:0000256" key="1">
    <source>
        <dbReference type="ARBA" id="ARBA00022490"/>
    </source>
</evidence>
<dbReference type="Pfam" id="PF02700">
    <property type="entry name" value="PurS"/>
    <property type="match status" value="1"/>
</dbReference>
<proteinExistence type="inferred from homology"/>
<dbReference type="RefSeq" id="WP_380048357.1">
    <property type="nucleotide sequence ID" value="NZ_JBHSOH010000007.1"/>
</dbReference>
<keyword evidence="2 6" id="KW-0436">Ligase</keyword>
<protein>
    <recommendedName>
        <fullName evidence="6">Phosphoribosylformylglycinamidine synthase subunit PurS</fullName>
        <shortName evidence="6">FGAM synthase</shortName>
        <ecNumber evidence="6">6.3.5.3</ecNumber>
    </recommendedName>
    <alternativeName>
        <fullName evidence="6">Formylglycinamide ribonucleotide amidotransferase subunit III</fullName>
        <shortName evidence="6">FGAR amidotransferase III</shortName>
        <shortName evidence="6">FGAR-AT III</shortName>
    </alternativeName>
    <alternativeName>
        <fullName evidence="6">Phosphoribosylformylglycinamidine synthase subunit III</fullName>
    </alternativeName>
</protein>
<reference evidence="8" key="1">
    <citation type="journal article" date="2019" name="Int. J. Syst. Evol. Microbiol.">
        <title>The Global Catalogue of Microorganisms (GCM) 10K type strain sequencing project: providing services to taxonomists for standard genome sequencing and annotation.</title>
        <authorList>
            <consortium name="The Broad Institute Genomics Platform"/>
            <consortium name="The Broad Institute Genome Sequencing Center for Infectious Disease"/>
            <person name="Wu L."/>
            <person name="Ma J."/>
        </authorList>
    </citation>
    <scope>NUCLEOTIDE SEQUENCE [LARGE SCALE GENOMIC DNA]</scope>
    <source>
        <strain evidence="8">CGMCC 1.15053</strain>
    </source>
</reference>
<comment type="catalytic activity">
    <reaction evidence="6">
        <text>N(2)-formyl-N(1)-(5-phospho-beta-D-ribosyl)glycinamide + L-glutamine + ATP + H2O = 2-formamido-N(1)-(5-O-phospho-beta-D-ribosyl)acetamidine + L-glutamate + ADP + phosphate + H(+)</text>
        <dbReference type="Rhea" id="RHEA:17129"/>
        <dbReference type="ChEBI" id="CHEBI:15377"/>
        <dbReference type="ChEBI" id="CHEBI:15378"/>
        <dbReference type="ChEBI" id="CHEBI:29985"/>
        <dbReference type="ChEBI" id="CHEBI:30616"/>
        <dbReference type="ChEBI" id="CHEBI:43474"/>
        <dbReference type="ChEBI" id="CHEBI:58359"/>
        <dbReference type="ChEBI" id="CHEBI:147286"/>
        <dbReference type="ChEBI" id="CHEBI:147287"/>
        <dbReference type="ChEBI" id="CHEBI:456216"/>
        <dbReference type="EC" id="6.3.5.3"/>
    </reaction>
</comment>
<evidence type="ECO:0000313" key="8">
    <source>
        <dbReference type="Proteomes" id="UP001595979"/>
    </source>
</evidence>
<comment type="subunit">
    <text evidence="6">Part of the FGAM synthase complex composed of 1 PurL, 1 PurQ and 2 PurS subunits.</text>
</comment>
<dbReference type="NCBIfam" id="TIGR00302">
    <property type="entry name" value="phosphoribosylformylglycinamidine synthase subunit PurS"/>
    <property type="match status" value="1"/>
</dbReference>
<dbReference type="GO" id="GO:0004642">
    <property type="term" value="F:phosphoribosylformylglycinamidine synthase activity"/>
    <property type="evidence" value="ECO:0007669"/>
    <property type="project" value="UniProtKB-EC"/>
</dbReference>
<dbReference type="SUPFAM" id="SSF82697">
    <property type="entry name" value="PurS-like"/>
    <property type="match status" value="1"/>
</dbReference>
<dbReference type="Proteomes" id="UP001595979">
    <property type="component" value="Unassembled WGS sequence"/>
</dbReference>
<evidence type="ECO:0000256" key="2">
    <source>
        <dbReference type="ARBA" id="ARBA00022598"/>
    </source>
</evidence>
<sequence length="83" mass="9309">MPHYTAKVYVTLKPSILDPQGRTVERALSHLEHDNVSGVRIGKYIELSLQGEHAEVEAQLKDIVGNVLSNPIMEDARWELTEA</sequence>
<dbReference type="PANTHER" id="PTHR34696">
    <property type="entry name" value="PHOSPHORIBOSYLFORMYLGLYCINAMIDINE SYNTHASE SUBUNIT PURS"/>
    <property type="match status" value="1"/>
</dbReference>
<dbReference type="NCBIfam" id="NF004630">
    <property type="entry name" value="PRK05974.1"/>
    <property type="match status" value="1"/>
</dbReference>
<comment type="function">
    <text evidence="6">Part of the phosphoribosylformylglycinamidine synthase complex involved in the purines biosynthetic pathway. Catalyzes the ATP-dependent conversion of formylglycinamide ribonucleotide (FGAR) and glutamine to yield formylglycinamidine ribonucleotide (FGAM) and glutamate. The FGAM synthase complex is composed of three subunits. PurQ produces an ammonia molecule by converting glutamine to glutamate. PurL transfers the ammonia molecule to FGAR to form FGAM in an ATP-dependent manner. PurS interacts with PurQ and PurL and is thought to assist in the transfer of the ammonia molecule from PurQ to PurL.</text>
</comment>
<keyword evidence="8" id="KW-1185">Reference proteome</keyword>
<accession>A0ABW1DKQ9</accession>
<dbReference type="InterPro" id="IPR036604">
    <property type="entry name" value="PurS-like_sf"/>
</dbReference>
<keyword evidence="5 6" id="KW-0067">ATP-binding</keyword>
<evidence type="ECO:0000256" key="3">
    <source>
        <dbReference type="ARBA" id="ARBA00022741"/>
    </source>
</evidence>
<evidence type="ECO:0000256" key="6">
    <source>
        <dbReference type="HAMAP-Rule" id="MF_01926"/>
    </source>
</evidence>
<dbReference type="EC" id="6.3.5.3" evidence="6"/>
<keyword evidence="4 6" id="KW-0658">Purine biosynthesis</keyword>
<organism evidence="7 8">
    <name type="scientific">Deinococcus petrolearius</name>
    <dbReference type="NCBI Taxonomy" id="1751295"/>
    <lineage>
        <taxon>Bacteria</taxon>
        <taxon>Thermotogati</taxon>
        <taxon>Deinococcota</taxon>
        <taxon>Deinococci</taxon>
        <taxon>Deinococcales</taxon>
        <taxon>Deinococcaceae</taxon>
        <taxon>Deinococcus</taxon>
    </lineage>
</organism>
<keyword evidence="1 6" id="KW-0963">Cytoplasm</keyword>
<name>A0ABW1DKQ9_9DEIO</name>
<evidence type="ECO:0000256" key="5">
    <source>
        <dbReference type="ARBA" id="ARBA00022840"/>
    </source>
</evidence>
<dbReference type="PANTHER" id="PTHR34696:SF1">
    <property type="entry name" value="PHOSPHORIBOSYLFORMYLGLYCINAMIDINE SYNTHASE SUBUNIT PURS"/>
    <property type="match status" value="1"/>
</dbReference>
<gene>
    <name evidence="6 7" type="primary">purS</name>
    <name evidence="7" type="ORF">ACFPQ6_08605</name>
</gene>
<comment type="pathway">
    <text evidence="6">Purine metabolism; IMP biosynthesis via de novo pathway; 5-amino-1-(5-phospho-D-ribosyl)imidazole from N(2)-formyl-N(1)-(5-phospho-D-ribosyl)glycinamide: step 1/2.</text>
</comment>
<comment type="subcellular location">
    <subcellularLocation>
        <location evidence="6">Cytoplasm</location>
    </subcellularLocation>
</comment>
<comment type="caution">
    <text evidence="7">The sequence shown here is derived from an EMBL/GenBank/DDBJ whole genome shotgun (WGS) entry which is preliminary data.</text>
</comment>
<dbReference type="HAMAP" id="MF_01926">
    <property type="entry name" value="PurS"/>
    <property type="match status" value="1"/>
</dbReference>
<keyword evidence="3 6" id="KW-0547">Nucleotide-binding</keyword>
<dbReference type="EMBL" id="JBHSOH010000007">
    <property type="protein sequence ID" value="MFC5848368.1"/>
    <property type="molecule type" value="Genomic_DNA"/>
</dbReference>
<evidence type="ECO:0000313" key="7">
    <source>
        <dbReference type="EMBL" id="MFC5848368.1"/>
    </source>
</evidence>
<dbReference type="Gene3D" id="3.30.1280.10">
    <property type="entry name" value="Phosphoribosylformylglycinamidine synthase subunit PurS"/>
    <property type="match status" value="1"/>
</dbReference>
<evidence type="ECO:0000256" key="4">
    <source>
        <dbReference type="ARBA" id="ARBA00022755"/>
    </source>
</evidence>